<protein>
    <submittedName>
        <fullName evidence="1">Uncharacterized protein</fullName>
    </submittedName>
</protein>
<accession>A0A6C0R0R8</accession>
<reference evidence="1 2" key="1">
    <citation type="submission" date="2019-12" db="EMBL/GenBank/DDBJ databases">
        <title>Alteromonas phage V22 represents a new genus of marine bacteriophages that requires a novel tail fiber chaperone for host recognition.</title>
        <authorList>
            <person name="Gonzalez-Serrano R."/>
            <person name="Dunne M."/>
            <person name="Rosselli R."/>
            <person name="Martin-Cuadrado A.-B."/>
            <person name="Grosboillot V."/>
            <person name="Zinsli L."/>
            <person name="Roda-Garcia J.J."/>
            <person name="Loessner M.J."/>
            <person name="Rodriguez-Valera F."/>
        </authorList>
    </citation>
    <scope>NUCLEOTIDE SEQUENCE [LARGE SCALE GENOMIC DNA]</scope>
</reference>
<dbReference type="GeneID" id="55626493"/>
<dbReference type="KEGG" id="vg:55626493"/>
<keyword evidence="2" id="KW-1185">Reference proteome</keyword>
<dbReference type="EMBL" id="MN877442">
    <property type="protein sequence ID" value="QHZ59829.1"/>
    <property type="molecule type" value="Genomic_DNA"/>
</dbReference>
<sequence>MLTKQELEYKIVSVKRSIEVKSKEVQSDKKYLKSLENQLQELTRGDQRDMFDEEDWDDLGVRETSMEHDLRVNEIDVMCELGG</sequence>
<dbReference type="Proteomes" id="UP000479357">
    <property type="component" value="Segment"/>
</dbReference>
<evidence type="ECO:0000313" key="2">
    <source>
        <dbReference type="Proteomes" id="UP000479357"/>
    </source>
</evidence>
<dbReference type="RefSeq" id="YP_009855753.1">
    <property type="nucleotide sequence ID" value="NC_048847.1"/>
</dbReference>
<name>A0A6C0R0R8_9CAUD</name>
<organism evidence="1 2">
    <name type="scientific">Alteromonas phage vB_AmeM_PT11-V22</name>
    <dbReference type="NCBI Taxonomy" id="2704031"/>
    <lineage>
        <taxon>Viruses</taxon>
        <taxon>Duplodnaviria</taxon>
        <taxon>Heunggongvirae</taxon>
        <taxon>Uroviricota</taxon>
        <taxon>Caudoviricetes</taxon>
        <taxon>Myoalterovirus</taxon>
        <taxon>Myoalterovirus PT11V22</taxon>
    </lineage>
</organism>
<proteinExistence type="predicted"/>
<evidence type="ECO:0000313" key="1">
    <source>
        <dbReference type="EMBL" id="QHZ59829.1"/>
    </source>
</evidence>